<gene>
    <name evidence="1" type="ORF">IM811_010348</name>
</gene>
<name>A0A8H7TS72_BIOOC</name>
<dbReference type="Proteomes" id="UP000616885">
    <property type="component" value="Unassembled WGS sequence"/>
</dbReference>
<accession>A0A8H7TS72</accession>
<comment type="caution">
    <text evidence="1">The sequence shown here is derived from an EMBL/GenBank/DDBJ whole genome shotgun (WGS) entry which is preliminary data.</text>
</comment>
<evidence type="ECO:0000313" key="1">
    <source>
        <dbReference type="EMBL" id="KAF9754907.1"/>
    </source>
</evidence>
<dbReference type="EMBL" id="JADCTT010000003">
    <property type="protein sequence ID" value="KAF9754907.1"/>
    <property type="molecule type" value="Genomic_DNA"/>
</dbReference>
<evidence type="ECO:0000313" key="2">
    <source>
        <dbReference type="Proteomes" id="UP000616885"/>
    </source>
</evidence>
<organism evidence="1 2">
    <name type="scientific">Bionectria ochroleuca</name>
    <name type="common">Gliocladium roseum</name>
    <dbReference type="NCBI Taxonomy" id="29856"/>
    <lineage>
        <taxon>Eukaryota</taxon>
        <taxon>Fungi</taxon>
        <taxon>Dikarya</taxon>
        <taxon>Ascomycota</taxon>
        <taxon>Pezizomycotina</taxon>
        <taxon>Sordariomycetes</taxon>
        <taxon>Hypocreomycetidae</taxon>
        <taxon>Hypocreales</taxon>
        <taxon>Bionectriaceae</taxon>
        <taxon>Clonostachys</taxon>
    </lineage>
</organism>
<proteinExistence type="predicted"/>
<dbReference type="AlphaFoldDB" id="A0A8H7TS72"/>
<reference evidence="1" key="1">
    <citation type="submission" date="2020-10" db="EMBL/GenBank/DDBJ databases">
        <title>High-Quality Genome Resource of Clonostachys rosea strain S41 by Oxford Nanopore Long-Read Sequencing.</title>
        <authorList>
            <person name="Wang H."/>
        </authorList>
    </citation>
    <scope>NUCLEOTIDE SEQUENCE</scope>
    <source>
        <strain evidence="1">S41</strain>
    </source>
</reference>
<protein>
    <submittedName>
        <fullName evidence="1">Uncharacterized protein</fullName>
    </submittedName>
</protein>
<sequence>MDVANQPSENTYPVGYEERGRRTRVRVHLAACLPYVLPLPGISSAHPVGHAKKELLRQTRLAGVDQSDQCVGSWPPTDAWKRPHLPASLGEHGLERFWHGRRWPEDGWVRSEGKRRGADVVPHT</sequence>